<evidence type="ECO:0000313" key="2">
    <source>
        <dbReference type="Proteomes" id="UP000325081"/>
    </source>
</evidence>
<dbReference type="AlphaFoldDB" id="A0A5A7R2Y4"/>
<organism evidence="1 2">
    <name type="scientific">Striga asiatica</name>
    <name type="common">Asiatic witchweed</name>
    <name type="synonym">Buchnera asiatica</name>
    <dbReference type="NCBI Taxonomy" id="4170"/>
    <lineage>
        <taxon>Eukaryota</taxon>
        <taxon>Viridiplantae</taxon>
        <taxon>Streptophyta</taxon>
        <taxon>Embryophyta</taxon>
        <taxon>Tracheophyta</taxon>
        <taxon>Spermatophyta</taxon>
        <taxon>Magnoliopsida</taxon>
        <taxon>eudicotyledons</taxon>
        <taxon>Gunneridae</taxon>
        <taxon>Pentapetalae</taxon>
        <taxon>asterids</taxon>
        <taxon>lamiids</taxon>
        <taxon>Lamiales</taxon>
        <taxon>Orobanchaceae</taxon>
        <taxon>Buchnereae</taxon>
        <taxon>Striga</taxon>
    </lineage>
</organism>
<proteinExistence type="predicted"/>
<sequence length="205" mass="22936">MWTRIAVTLRRNLHPGNEYCTSNPKTESAQHNFAVTDSQIQAKPVPLCVAIERKQESELENSNTYLSGKMENRMGHVYKGALQLRPTESFIPGFFSSIVTSSKLKSFIHNRSSETATVAVGMSSVSASNSGKEFSEYNDNLSSSSLNNKQRKVMDHHRSHYGLLSRNQLRIHCVIDLLPRNQLEIHHVIAFGSPLHIENLSLSGS</sequence>
<dbReference type="GO" id="GO:0003746">
    <property type="term" value="F:translation elongation factor activity"/>
    <property type="evidence" value="ECO:0007669"/>
    <property type="project" value="UniProtKB-KW"/>
</dbReference>
<dbReference type="EMBL" id="BKCP01009515">
    <property type="protein sequence ID" value="GER51107.1"/>
    <property type="molecule type" value="Genomic_DNA"/>
</dbReference>
<keyword evidence="2" id="KW-1185">Reference proteome</keyword>
<name>A0A5A7R2Y4_STRAF</name>
<keyword evidence="1" id="KW-0648">Protein biosynthesis</keyword>
<evidence type="ECO:0000313" key="1">
    <source>
        <dbReference type="EMBL" id="GER51107.1"/>
    </source>
</evidence>
<keyword evidence="1" id="KW-0251">Elongation factor</keyword>
<accession>A0A5A7R2Y4</accession>
<dbReference type="Proteomes" id="UP000325081">
    <property type="component" value="Unassembled WGS sequence"/>
</dbReference>
<comment type="caution">
    <text evidence="1">The sequence shown here is derived from an EMBL/GenBank/DDBJ whole genome shotgun (WGS) entry which is preliminary data.</text>
</comment>
<gene>
    <name evidence="1" type="ORF">STAS_28469</name>
</gene>
<protein>
    <submittedName>
        <fullName evidence="1">Elongation factor Ts</fullName>
    </submittedName>
</protein>
<reference evidence="2" key="1">
    <citation type="journal article" date="2019" name="Curr. Biol.">
        <title>Genome Sequence of Striga asiatica Provides Insight into the Evolution of Plant Parasitism.</title>
        <authorList>
            <person name="Yoshida S."/>
            <person name="Kim S."/>
            <person name="Wafula E.K."/>
            <person name="Tanskanen J."/>
            <person name="Kim Y.M."/>
            <person name="Honaas L."/>
            <person name="Yang Z."/>
            <person name="Spallek T."/>
            <person name="Conn C.E."/>
            <person name="Ichihashi Y."/>
            <person name="Cheong K."/>
            <person name="Cui S."/>
            <person name="Der J.P."/>
            <person name="Gundlach H."/>
            <person name="Jiao Y."/>
            <person name="Hori C."/>
            <person name="Ishida J.K."/>
            <person name="Kasahara H."/>
            <person name="Kiba T."/>
            <person name="Kim M.S."/>
            <person name="Koo N."/>
            <person name="Laohavisit A."/>
            <person name="Lee Y.H."/>
            <person name="Lumba S."/>
            <person name="McCourt P."/>
            <person name="Mortimer J.C."/>
            <person name="Mutuku J.M."/>
            <person name="Nomura T."/>
            <person name="Sasaki-Sekimoto Y."/>
            <person name="Seto Y."/>
            <person name="Wang Y."/>
            <person name="Wakatake T."/>
            <person name="Sakakibara H."/>
            <person name="Demura T."/>
            <person name="Yamaguchi S."/>
            <person name="Yoneyama K."/>
            <person name="Manabe R.I."/>
            <person name="Nelson D.C."/>
            <person name="Schulman A.H."/>
            <person name="Timko M.P."/>
            <person name="dePamphilis C.W."/>
            <person name="Choi D."/>
            <person name="Shirasu K."/>
        </authorList>
    </citation>
    <scope>NUCLEOTIDE SEQUENCE [LARGE SCALE GENOMIC DNA]</scope>
    <source>
        <strain evidence="2">cv. UVA1</strain>
    </source>
</reference>